<dbReference type="Gene3D" id="3.40.50.150">
    <property type="entry name" value="Vaccinia Virus protein VP39"/>
    <property type="match status" value="1"/>
</dbReference>
<sequence length="622" mass="70766">MTIPELSEYLKISEATVRNWIKLGKVVATKRDNKTIILNKDIQMLSESLNTSKMLTSRRNKSRLGLNYIPKSYISKKSPNYKTIVSIIGIFQKMTLEITEVISFYADMIMTSKGIPKEIRQSLLPGRLPSKKTKALFSSYKLVYVPFEDTLGLIYISLRRLQDKKATGSYYTPFFAVDLMINELPATVQNICDPACGTGNFLLRLPDSYALESIHGYDIDEIAINIARINLSIKYGISKKAELNTITHNIRCIDFLSNNEMLHKFDIIIGNPPWGSSFTKEQVIELRKNYESLLSKGKPESFDLFVEKAVKSLTSDGNMLFLLPETILGADYHESVRAFMEKNAFVSGISYLGDIFDKVQCPCIILRLNNKETDGITVSQYRKIKNELIVCEKKYMVSPHRINKNSFHILADNEEYKIIEKILSVPHFTLKGQADFALGIVTGSNKSVLSKTPLDGYEGIVKGSDIHKYYYDDPENYTKFAPQNFQQVAPEHMYRSAEKLFYKFIANEPIFAYDSKGVISLNSANILIPRVPGYSALYIMAVLNSRVMAFYYRHTFKNMKMLRSAIESLPIAKCDEYTMNTISSLALEITVEKLTSSEKICQLNALIDNLYSLDKNKFTFTV</sequence>
<name>A0A1I5WJ29_9FIRM</name>
<feature type="domain" description="TaqI-like C-terminal specificity" evidence="8">
    <location>
        <begin position="460"/>
        <end position="571"/>
    </location>
</feature>
<keyword evidence="4" id="KW-0680">Restriction system</keyword>
<dbReference type="Pfam" id="PF12728">
    <property type="entry name" value="HTH_17"/>
    <property type="match status" value="1"/>
</dbReference>
<keyword evidence="3" id="KW-0808">Transferase</keyword>
<dbReference type="InterPro" id="IPR041657">
    <property type="entry name" value="HTH_17"/>
</dbReference>
<evidence type="ECO:0000256" key="2">
    <source>
        <dbReference type="ARBA" id="ARBA00022603"/>
    </source>
</evidence>
<dbReference type="SUPFAM" id="SSF53335">
    <property type="entry name" value="S-adenosyl-L-methionine-dependent methyltransferases"/>
    <property type="match status" value="1"/>
</dbReference>
<evidence type="ECO:0000256" key="4">
    <source>
        <dbReference type="ARBA" id="ARBA00022747"/>
    </source>
</evidence>
<gene>
    <name evidence="9" type="ORF">SAMN04487928_12313</name>
</gene>
<dbReference type="PRINTS" id="PR00507">
    <property type="entry name" value="N12N6MTFRASE"/>
</dbReference>
<dbReference type="SUPFAM" id="SSF46955">
    <property type="entry name" value="Putative DNA-binding domain"/>
    <property type="match status" value="1"/>
</dbReference>
<protein>
    <recommendedName>
        <fullName evidence="1">site-specific DNA-methyltransferase (adenine-specific)</fullName>
        <ecNumber evidence="1">2.1.1.72</ecNumber>
    </recommendedName>
</protein>
<evidence type="ECO:0000256" key="3">
    <source>
        <dbReference type="ARBA" id="ARBA00022679"/>
    </source>
</evidence>
<dbReference type="GO" id="GO:0032259">
    <property type="term" value="P:methylation"/>
    <property type="evidence" value="ECO:0007669"/>
    <property type="project" value="UniProtKB-KW"/>
</dbReference>
<dbReference type="EMBL" id="FOXO01000023">
    <property type="protein sequence ID" value="SFQ19803.1"/>
    <property type="molecule type" value="Genomic_DNA"/>
</dbReference>
<keyword evidence="10" id="KW-1185">Reference proteome</keyword>
<feature type="domain" description="Helix-turn-helix" evidence="7">
    <location>
        <begin position="1"/>
        <end position="42"/>
    </location>
</feature>
<dbReference type="AlphaFoldDB" id="A0A1I5WJ29"/>
<dbReference type="GO" id="GO:0003677">
    <property type="term" value="F:DNA binding"/>
    <property type="evidence" value="ECO:0007669"/>
    <property type="project" value="InterPro"/>
</dbReference>
<evidence type="ECO:0000256" key="5">
    <source>
        <dbReference type="ARBA" id="ARBA00047942"/>
    </source>
</evidence>
<dbReference type="PANTHER" id="PTHR33841">
    <property type="entry name" value="DNA METHYLTRANSFERASE YEEA-RELATED"/>
    <property type="match status" value="1"/>
</dbReference>
<dbReference type="Proteomes" id="UP000182624">
    <property type="component" value="Unassembled WGS sequence"/>
</dbReference>
<dbReference type="InterPro" id="IPR002052">
    <property type="entry name" value="DNA_methylase_N6_adenine_CS"/>
</dbReference>
<dbReference type="InterPro" id="IPR029063">
    <property type="entry name" value="SAM-dependent_MTases_sf"/>
</dbReference>
<evidence type="ECO:0000256" key="1">
    <source>
        <dbReference type="ARBA" id="ARBA00011900"/>
    </source>
</evidence>
<evidence type="ECO:0000259" key="7">
    <source>
        <dbReference type="Pfam" id="PF12728"/>
    </source>
</evidence>
<dbReference type="PROSITE" id="PS00092">
    <property type="entry name" value="N6_MTASE"/>
    <property type="match status" value="1"/>
</dbReference>
<dbReference type="GO" id="GO:0008170">
    <property type="term" value="F:N-methyltransferase activity"/>
    <property type="evidence" value="ECO:0007669"/>
    <property type="project" value="InterPro"/>
</dbReference>
<dbReference type="PANTHER" id="PTHR33841:SF1">
    <property type="entry name" value="DNA METHYLTRANSFERASE A"/>
    <property type="match status" value="1"/>
</dbReference>
<dbReference type="CDD" id="cd02440">
    <property type="entry name" value="AdoMet_MTases"/>
    <property type="match status" value="1"/>
</dbReference>
<keyword evidence="2 9" id="KW-0489">Methyltransferase</keyword>
<feature type="domain" description="DNA methylase adenine-specific" evidence="6">
    <location>
        <begin position="149"/>
        <end position="393"/>
    </location>
</feature>
<proteinExistence type="predicted"/>
<dbReference type="InterPro" id="IPR003356">
    <property type="entry name" value="DNA_methylase_A-5"/>
</dbReference>
<dbReference type="EC" id="2.1.1.72" evidence="1"/>
<accession>A0A1I5WJ29</accession>
<evidence type="ECO:0000259" key="6">
    <source>
        <dbReference type="Pfam" id="PF02384"/>
    </source>
</evidence>
<evidence type="ECO:0000313" key="10">
    <source>
        <dbReference type="Proteomes" id="UP000182624"/>
    </source>
</evidence>
<dbReference type="Pfam" id="PF02384">
    <property type="entry name" value="N6_Mtase"/>
    <property type="match status" value="1"/>
</dbReference>
<organism evidence="9 10">
    <name type="scientific">Butyrivibrio proteoclasticus</name>
    <dbReference type="NCBI Taxonomy" id="43305"/>
    <lineage>
        <taxon>Bacteria</taxon>
        <taxon>Bacillati</taxon>
        <taxon>Bacillota</taxon>
        <taxon>Clostridia</taxon>
        <taxon>Lachnospirales</taxon>
        <taxon>Lachnospiraceae</taxon>
        <taxon>Butyrivibrio</taxon>
    </lineage>
</organism>
<dbReference type="Pfam" id="PF12950">
    <property type="entry name" value="TaqI_C"/>
    <property type="match status" value="1"/>
</dbReference>
<comment type="catalytic activity">
    <reaction evidence="5">
        <text>a 2'-deoxyadenosine in DNA + S-adenosyl-L-methionine = an N(6)-methyl-2'-deoxyadenosine in DNA + S-adenosyl-L-homocysteine + H(+)</text>
        <dbReference type="Rhea" id="RHEA:15197"/>
        <dbReference type="Rhea" id="RHEA-COMP:12418"/>
        <dbReference type="Rhea" id="RHEA-COMP:12419"/>
        <dbReference type="ChEBI" id="CHEBI:15378"/>
        <dbReference type="ChEBI" id="CHEBI:57856"/>
        <dbReference type="ChEBI" id="CHEBI:59789"/>
        <dbReference type="ChEBI" id="CHEBI:90615"/>
        <dbReference type="ChEBI" id="CHEBI:90616"/>
        <dbReference type="EC" id="2.1.1.72"/>
    </reaction>
</comment>
<dbReference type="GO" id="GO:0009007">
    <property type="term" value="F:site-specific DNA-methyltransferase (adenine-specific) activity"/>
    <property type="evidence" value="ECO:0007669"/>
    <property type="project" value="UniProtKB-EC"/>
</dbReference>
<dbReference type="GO" id="GO:0009307">
    <property type="term" value="P:DNA restriction-modification system"/>
    <property type="evidence" value="ECO:0007669"/>
    <property type="project" value="UniProtKB-KW"/>
</dbReference>
<dbReference type="InterPro" id="IPR025931">
    <property type="entry name" value="TaqI_C"/>
</dbReference>
<dbReference type="InterPro" id="IPR050953">
    <property type="entry name" value="N4_N6_ade-DNA_methylase"/>
</dbReference>
<dbReference type="InterPro" id="IPR009061">
    <property type="entry name" value="DNA-bd_dom_put_sf"/>
</dbReference>
<evidence type="ECO:0000259" key="8">
    <source>
        <dbReference type="Pfam" id="PF12950"/>
    </source>
</evidence>
<evidence type="ECO:0000313" key="9">
    <source>
        <dbReference type="EMBL" id="SFQ19803.1"/>
    </source>
</evidence>
<reference evidence="10" key="1">
    <citation type="submission" date="2016-10" db="EMBL/GenBank/DDBJ databases">
        <authorList>
            <person name="Varghese N."/>
            <person name="Submissions S."/>
        </authorList>
    </citation>
    <scope>NUCLEOTIDE SEQUENCE [LARGE SCALE GENOMIC DNA]</scope>
    <source>
        <strain evidence="10">P18</strain>
    </source>
</reference>